<comment type="caution">
    <text evidence="4">The sequence shown here is derived from an EMBL/GenBank/DDBJ whole genome shotgun (WGS) entry which is preliminary data.</text>
</comment>
<evidence type="ECO:0000259" key="3">
    <source>
        <dbReference type="Pfam" id="PF18291"/>
    </source>
</evidence>
<dbReference type="Proteomes" id="UP000825483">
    <property type="component" value="Unassembled WGS sequence"/>
</dbReference>
<feature type="region of interest" description="Disordered" evidence="2">
    <location>
        <begin position="123"/>
        <end position="168"/>
    </location>
</feature>
<proteinExistence type="predicted"/>
<feature type="domain" description="HU" evidence="3">
    <location>
        <begin position="8"/>
        <end position="116"/>
    </location>
</feature>
<evidence type="ECO:0000313" key="4">
    <source>
        <dbReference type="EMBL" id="GJG59621.1"/>
    </source>
</evidence>
<accession>A0A9R1CBP0</accession>
<dbReference type="SUPFAM" id="SSF47729">
    <property type="entry name" value="IHF-like DNA-binding proteins"/>
    <property type="match status" value="1"/>
</dbReference>
<dbReference type="InterPro" id="IPR005902">
    <property type="entry name" value="HU_DNA-bd_put"/>
</dbReference>
<protein>
    <recommendedName>
        <fullName evidence="3">HU domain-containing protein</fullName>
    </recommendedName>
</protein>
<dbReference type="EMBL" id="BPUB01000002">
    <property type="protein sequence ID" value="GJG59621.1"/>
    <property type="molecule type" value="Genomic_DNA"/>
</dbReference>
<dbReference type="GO" id="GO:0003677">
    <property type="term" value="F:DNA binding"/>
    <property type="evidence" value="ECO:0007669"/>
    <property type="project" value="UniProtKB-KW"/>
</dbReference>
<evidence type="ECO:0000256" key="1">
    <source>
        <dbReference type="ARBA" id="ARBA00023125"/>
    </source>
</evidence>
<gene>
    <name evidence="4" type="ORF">PRLR5076_24720</name>
</gene>
<keyword evidence="1" id="KW-0238">DNA-binding</keyword>
<name>A0A9R1CBP0_9BACT</name>
<dbReference type="GeneID" id="72466334"/>
<dbReference type="InterPro" id="IPR041607">
    <property type="entry name" value="HU-HIG"/>
</dbReference>
<dbReference type="NCBIfam" id="TIGR01201">
    <property type="entry name" value="HU_rel"/>
    <property type="match status" value="1"/>
</dbReference>
<sequence>MADFIRTGRKNSAHKGEYYGRAVDEGTVTEYDLAKAIEAKCTIHRADVVAVIIALIDEMTRALQSSQRVKLSGFGTFKMGMSTRPAKTIEKFTADNIRKLRVLFQPETKVAQDGSRTRTMITGARVKEWGGSASGEPATGSSGSGSGSTSSGGQSGTTGDGEGGREGV</sequence>
<dbReference type="RefSeq" id="WP_223925178.1">
    <property type="nucleotide sequence ID" value="NZ_BPTU01000002.1"/>
</dbReference>
<feature type="compositionally biased region" description="Low complexity" evidence="2">
    <location>
        <begin position="130"/>
        <end position="152"/>
    </location>
</feature>
<dbReference type="Pfam" id="PF18291">
    <property type="entry name" value="HU-HIG"/>
    <property type="match status" value="1"/>
</dbReference>
<organism evidence="4 5">
    <name type="scientific">Prevotella lacticifex</name>
    <dbReference type="NCBI Taxonomy" id="2854755"/>
    <lineage>
        <taxon>Bacteria</taxon>
        <taxon>Pseudomonadati</taxon>
        <taxon>Bacteroidota</taxon>
        <taxon>Bacteroidia</taxon>
        <taxon>Bacteroidales</taxon>
        <taxon>Prevotellaceae</taxon>
        <taxon>Prevotella</taxon>
    </lineage>
</organism>
<keyword evidence="5" id="KW-1185">Reference proteome</keyword>
<evidence type="ECO:0000313" key="5">
    <source>
        <dbReference type="Proteomes" id="UP000825483"/>
    </source>
</evidence>
<evidence type="ECO:0000256" key="2">
    <source>
        <dbReference type="SAM" id="MobiDB-lite"/>
    </source>
</evidence>
<dbReference type="Gene3D" id="4.10.520.10">
    <property type="entry name" value="IHF-like DNA-binding proteins"/>
    <property type="match status" value="1"/>
</dbReference>
<dbReference type="AlphaFoldDB" id="A0A9R1CBP0"/>
<reference evidence="4" key="1">
    <citation type="journal article" date="2022" name="Int. J. Syst. Evol. Microbiol.">
        <title>Prevotella lacticifex sp. nov., isolated from the rumen of cows.</title>
        <authorList>
            <person name="Shinkai T."/>
            <person name="Ikeyama N."/>
            <person name="Kumagai M."/>
            <person name="Ohmori H."/>
            <person name="Sakamoto M."/>
            <person name="Ohkuma M."/>
            <person name="Mitsumori M."/>
        </authorList>
    </citation>
    <scope>NUCLEOTIDE SEQUENCE</scope>
    <source>
        <strain evidence="4">R5076</strain>
    </source>
</reference>
<dbReference type="InterPro" id="IPR010992">
    <property type="entry name" value="IHF-like_DNA-bd_dom_sf"/>
</dbReference>